<keyword evidence="4" id="KW-1185">Reference proteome</keyword>
<dbReference type="Proteomes" id="UP001341840">
    <property type="component" value="Unassembled WGS sequence"/>
</dbReference>
<feature type="compositionally biased region" description="Polar residues" evidence="1">
    <location>
        <begin position="167"/>
        <end position="188"/>
    </location>
</feature>
<gene>
    <name evidence="3" type="ORF">PIB30_018305</name>
</gene>
<dbReference type="InterPro" id="IPR058594">
    <property type="entry name" value="PB1-like_dom_pln"/>
</dbReference>
<dbReference type="EMBL" id="JASCZI010271915">
    <property type="protein sequence ID" value="MED6217495.1"/>
    <property type="molecule type" value="Genomic_DNA"/>
</dbReference>
<dbReference type="Pfam" id="PF26130">
    <property type="entry name" value="PB1-like"/>
    <property type="match status" value="1"/>
</dbReference>
<comment type="caution">
    <text evidence="3">The sequence shown here is derived from an EMBL/GenBank/DDBJ whole genome shotgun (WGS) entry which is preliminary data.</text>
</comment>
<reference evidence="3 4" key="1">
    <citation type="journal article" date="2023" name="Plants (Basel)">
        <title>Bridging the Gap: Combining Genomics and Transcriptomics Approaches to Understand Stylosanthes scabra, an Orphan Legume from the Brazilian Caatinga.</title>
        <authorList>
            <person name="Ferreira-Neto J.R.C."/>
            <person name="da Silva M.D."/>
            <person name="Binneck E."/>
            <person name="de Melo N.F."/>
            <person name="da Silva R.H."/>
            <person name="de Melo A.L.T.M."/>
            <person name="Pandolfi V."/>
            <person name="Bustamante F.O."/>
            <person name="Brasileiro-Vidal A.C."/>
            <person name="Benko-Iseppon A.M."/>
        </authorList>
    </citation>
    <scope>NUCLEOTIDE SEQUENCE [LARGE SCALE GENOMIC DNA]</scope>
    <source>
        <tissue evidence="3">Leaves</tissue>
    </source>
</reference>
<feature type="region of interest" description="Disordered" evidence="1">
    <location>
        <begin position="130"/>
        <end position="260"/>
    </location>
</feature>
<proteinExistence type="predicted"/>
<feature type="domain" description="PB1-like" evidence="2">
    <location>
        <begin position="5"/>
        <end position="102"/>
    </location>
</feature>
<evidence type="ECO:0000256" key="1">
    <source>
        <dbReference type="SAM" id="MobiDB-lite"/>
    </source>
</evidence>
<protein>
    <recommendedName>
        <fullName evidence="2">PB1-like domain-containing protein</fullName>
    </recommendedName>
</protein>
<evidence type="ECO:0000313" key="4">
    <source>
        <dbReference type="Proteomes" id="UP001341840"/>
    </source>
</evidence>
<evidence type="ECO:0000313" key="3">
    <source>
        <dbReference type="EMBL" id="MED6217495.1"/>
    </source>
</evidence>
<accession>A0ABU6Z4I2</accession>
<name>A0ABU6Z4I2_9FABA</name>
<organism evidence="3 4">
    <name type="scientific">Stylosanthes scabra</name>
    <dbReference type="NCBI Taxonomy" id="79078"/>
    <lineage>
        <taxon>Eukaryota</taxon>
        <taxon>Viridiplantae</taxon>
        <taxon>Streptophyta</taxon>
        <taxon>Embryophyta</taxon>
        <taxon>Tracheophyta</taxon>
        <taxon>Spermatophyta</taxon>
        <taxon>Magnoliopsida</taxon>
        <taxon>eudicotyledons</taxon>
        <taxon>Gunneridae</taxon>
        <taxon>Pentapetalae</taxon>
        <taxon>rosids</taxon>
        <taxon>fabids</taxon>
        <taxon>Fabales</taxon>
        <taxon>Fabaceae</taxon>
        <taxon>Papilionoideae</taxon>
        <taxon>50 kb inversion clade</taxon>
        <taxon>dalbergioids sensu lato</taxon>
        <taxon>Dalbergieae</taxon>
        <taxon>Pterocarpus clade</taxon>
        <taxon>Stylosanthes</taxon>
    </lineage>
</organism>
<feature type="compositionally biased region" description="Pro residues" evidence="1">
    <location>
        <begin position="213"/>
        <end position="227"/>
    </location>
</feature>
<sequence>MVRLILVYHHGGSIVIKDNGSVVYEVDNIEELEQLDEDTLDVFAVRNHYLALNYEKIEKCSWLVPGSPLDTGLRPITTDVELLEMCRAARQNNNKVHIYYEHVISVPHVEEEVPELIEFTPNSVIVQESQSPMANAPPKPPLNQHSSPKGSRFKTVLLKSPPKNQAKAKQSQTNHKTQQAKATPNQHAKAQSSSKPTPTPQPKAHASSKATPTPQPKAQPSSKPTPTPQTKAQSKNSTTQIPPPTRRSTRSAGKAVNNGE</sequence>
<evidence type="ECO:0000259" key="2">
    <source>
        <dbReference type="Pfam" id="PF26130"/>
    </source>
</evidence>